<sequence length="156" mass="17260">MTSDNNVTTINCLNCTANVDSITGTAFRPFCCPASSPAVCERCLRSIVPVSQRQNHRSPRRRRRVTRGRNHCIGALSRRRSVMDVAARAPANRFAPAAYYNWPIIFCSASYKYGVRALLMFSCPYYHYAGLEACVGGGRRTAGGGRELFNGRDVCV</sequence>
<organism evidence="1 2">
    <name type="scientific">Eumeta variegata</name>
    <name type="common">Bagworm moth</name>
    <name type="synonym">Eumeta japonica</name>
    <dbReference type="NCBI Taxonomy" id="151549"/>
    <lineage>
        <taxon>Eukaryota</taxon>
        <taxon>Metazoa</taxon>
        <taxon>Ecdysozoa</taxon>
        <taxon>Arthropoda</taxon>
        <taxon>Hexapoda</taxon>
        <taxon>Insecta</taxon>
        <taxon>Pterygota</taxon>
        <taxon>Neoptera</taxon>
        <taxon>Endopterygota</taxon>
        <taxon>Lepidoptera</taxon>
        <taxon>Glossata</taxon>
        <taxon>Ditrysia</taxon>
        <taxon>Tineoidea</taxon>
        <taxon>Psychidae</taxon>
        <taxon>Oiketicinae</taxon>
        <taxon>Eumeta</taxon>
    </lineage>
</organism>
<comment type="caution">
    <text evidence="1">The sequence shown here is derived from an EMBL/GenBank/DDBJ whole genome shotgun (WGS) entry which is preliminary data.</text>
</comment>
<gene>
    <name evidence="1" type="ORF">EVAR_78585_1</name>
</gene>
<dbReference type="AlphaFoldDB" id="A0A4C1W739"/>
<evidence type="ECO:0000313" key="2">
    <source>
        <dbReference type="Proteomes" id="UP000299102"/>
    </source>
</evidence>
<accession>A0A4C1W739</accession>
<evidence type="ECO:0000313" key="1">
    <source>
        <dbReference type="EMBL" id="GBP46881.1"/>
    </source>
</evidence>
<keyword evidence="2" id="KW-1185">Reference proteome</keyword>
<protein>
    <submittedName>
        <fullName evidence="1">Uncharacterized protein</fullName>
    </submittedName>
</protein>
<dbReference type="EMBL" id="BGZK01000490">
    <property type="protein sequence ID" value="GBP46881.1"/>
    <property type="molecule type" value="Genomic_DNA"/>
</dbReference>
<reference evidence="1 2" key="1">
    <citation type="journal article" date="2019" name="Commun. Biol.">
        <title>The bagworm genome reveals a unique fibroin gene that provides high tensile strength.</title>
        <authorList>
            <person name="Kono N."/>
            <person name="Nakamura H."/>
            <person name="Ohtoshi R."/>
            <person name="Tomita M."/>
            <person name="Numata K."/>
            <person name="Arakawa K."/>
        </authorList>
    </citation>
    <scope>NUCLEOTIDE SEQUENCE [LARGE SCALE GENOMIC DNA]</scope>
</reference>
<dbReference type="Proteomes" id="UP000299102">
    <property type="component" value="Unassembled WGS sequence"/>
</dbReference>
<name>A0A4C1W739_EUMVA</name>
<proteinExistence type="predicted"/>